<dbReference type="Gene3D" id="3.40.50.300">
    <property type="entry name" value="P-loop containing nucleotide triphosphate hydrolases"/>
    <property type="match status" value="1"/>
</dbReference>
<dbReference type="EMBL" id="BAABHW010000001">
    <property type="protein sequence ID" value="GAA5067894.1"/>
    <property type="molecule type" value="Genomic_DNA"/>
</dbReference>
<organism evidence="1 2">
    <name type="scientific">[Roseibacterium] beibuensis</name>
    <dbReference type="NCBI Taxonomy" id="1193142"/>
    <lineage>
        <taxon>Bacteria</taxon>
        <taxon>Pseudomonadati</taxon>
        <taxon>Pseudomonadota</taxon>
        <taxon>Alphaproteobacteria</taxon>
        <taxon>Rhodobacterales</taxon>
        <taxon>Roseobacteraceae</taxon>
        <taxon>Roseicyclus</taxon>
    </lineage>
</organism>
<protein>
    <recommendedName>
        <fullName evidence="3">Sulfotransferase family protein</fullName>
    </recommendedName>
</protein>
<dbReference type="Pfam" id="PF03567">
    <property type="entry name" value="Sulfotransfer_2"/>
    <property type="match status" value="1"/>
</dbReference>
<gene>
    <name evidence="1" type="ORF">GCM10023209_07950</name>
</gene>
<dbReference type="InterPro" id="IPR027417">
    <property type="entry name" value="P-loop_NTPase"/>
</dbReference>
<comment type="caution">
    <text evidence="1">The sequence shown here is derived from an EMBL/GenBank/DDBJ whole genome shotgun (WGS) entry which is preliminary data.</text>
</comment>
<evidence type="ECO:0000313" key="2">
    <source>
        <dbReference type="Proteomes" id="UP001499910"/>
    </source>
</evidence>
<name>A0ABP9L1T0_9RHOB</name>
<sequence length="256" mass="29866">MTAVLPTTTEPMPPFFWLHIRKSAGQSTRAVLHETYAQSCRRGNIQNFPESPPSEWNDVLNNHRVPLGRWQFRRCIYARDFIYREHWDKMVRFAFSRDPLERCISGFFYLDKPGYRGGLLSRSARLPIGPLRRTALNHRFDRHLGKIEACLASPVAEKPHGVHFATHTAPMWPDIVDEDGNILLSHVFDLRDFDKGIALVHELCGLQPPPRATVEKKTNVNARRMPFTPTRQQIARVEKIYERDFTLHHDHLHRFD</sequence>
<accession>A0ABP9L1T0</accession>
<dbReference type="RefSeq" id="WP_259546541.1">
    <property type="nucleotide sequence ID" value="NZ_BAABHW010000001.1"/>
</dbReference>
<proteinExistence type="predicted"/>
<evidence type="ECO:0000313" key="1">
    <source>
        <dbReference type="EMBL" id="GAA5067894.1"/>
    </source>
</evidence>
<evidence type="ECO:0008006" key="3">
    <source>
        <dbReference type="Google" id="ProtNLM"/>
    </source>
</evidence>
<dbReference type="InterPro" id="IPR005331">
    <property type="entry name" value="Sulfotransferase"/>
</dbReference>
<keyword evidence="2" id="KW-1185">Reference proteome</keyword>
<dbReference type="Proteomes" id="UP001499910">
    <property type="component" value="Unassembled WGS sequence"/>
</dbReference>
<reference evidence="2" key="1">
    <citation type="journal article" date="2019" name="Int. J. Syst. Evol. Microbiol.">
        <title>The Global Catalogue of Microorganisms (GCM) 10K type strain sequencing project: providing services to taxonomists for standard genome sequencing and annotation.</title>
        <authorList>
            <consortium name="The Broad Institute Genomics Platform"/>
            <consortium name="The Broad Institute Genome Sequencing Center for Infectious Disease"/>
            <person name="Wu L."/>
            <person name="Ma J."/>
        </authorList>
    </citation>
    <scope>NUCLEOTIDE SEQUENCE [LARGE SCALE GENOMIC DNA]</scope>
    <source>
        <strain evidence="2">JCM 18015</strain>
    </source>
</reference>